<name>A0A2H3D3I8_ARMGA</name>
<accession>A0A2H3D3I8</accession>
<gene>
    <name evidence="2" type="ORF">ARMGADRAFT_1087005</name>
</gene>
<reference evidence="3" key="1">
    <citation type="journal article" date="2017" name="Nat. Ecol. Evol.">
        <title>Genome expansion and lineage-specific genetic innovations in the forest pathogenic fungi Armillaria.</title>
        <authorList>
            <person name="Sipos G."/>
            <person name="Prasanna A.N."/>
            <person name="Walter M.C."/>
            <person name="O'Connor E."/>
            <person name="Balint B."/>
            <person name="Krizsan K."/>
            <person name="Kiss B."/>
            <person name="Hess J."/>
            <person name="Varga T."/>
            <person name="Slot J."/>
            <person name="Riley R."/>
            <person name="Boka B."/>
            <person name="Rigling D."/>
            <person name="Barry K."/>
            <person name="Lee J."/>
            <person name="Mihaltcheva S."/>
            <person name="LaButti K."/>
            <person name="Lipzen A."/>
            <person name="Waldron R."/>
            <person name="Moloney N.M."/>
            <person name="Sperisen C."/>
            <person name="Kredics L."/>
            <person name="Vagvoelgyi C."/>
            <person name="Patrignani A."/>
            <person name="Fitzpatrick D."/>
            <person name="Nagy I."/>
            <person name="Doyle S."/>
            <person name="Anderson J.B."/>
            <person name="Grigoriev I.V."/>
            <person name="Gueldener U."/>
            <person name="Muensterkoetter M."/>
            <person name="Nagy L.G."/>
        </authorList>
    </citation>
    <scope>NUCLEOTIDE SEQUENCE [LARGE SCALE GENOMIC DNA]</scope>
    <source>
        <strain evidence="3">Ar21-2</strain>
    </source>
</reference>
<dbReference type="EMBL" id="KZ293687">
    <property type="protein sequence ID" value="PBK85972.1"/>
    <property type="molecule type" value="Genomic_DNA"/>
</dbReference>
<feature type="region of interest" description="Disordered" evidence="1">
    <location>
        <begin position="286"/>
        <end position="306"/>
    </location>
</feature>
<dbReference type="OMA" id="FSVHANM"/>
<evidence type="ECO:0000313" key="2">
    <source>
        <dbReference type="EMBL" id="PBK85972.1"/>
    </source>
</evidence>
<evidence type="ECO:0000313" key="3">
    <source>
        <dbReference type="Proteomes" id="UP000217790"/>
    </source>
</evidence>
<keyword evidence="3" id="KW-1185">Reference proteome</keyword>
<dbReference type="InParanoid" id="A0A2H3D3I8"/>
<protein>
    <submittedName>
        <fullName evidence="2">Uncharacterized protein</fullName>
    </submittedName>
</protein>
<proteinExistence type="predicted"/>
<dbReference type="Proteomes" id="UP000217790">
    <property type="component" value="Unassembled WGS sequence"/>
</dbReference>
<dbReference type="STRING" id="47427.A0A2H3D3I8"/>
<dbReference type="OrthoDB" id="3048815at2759"/>
<sequence length="463" mass="51884">MPCPVEWHLHVADCVFVTSVSKEGTIWELTPNTIEVKYADGTGLHTVSYQDVHKLFNIGDFVEVQTEKVGWVQYMNSREPAVEILEQIYGVNTRLKVNLFSVHANMLRKICSPTFHPQPTIGSDAKFSFDMCSGIVPWKGVSVTAQCSDCCLTKNGIISDVFRGQPTASGLKLLIRLEPETNGQSLTEIICDYDDVTELVSSLPLLAYLPLRYSQRAFLPLRSYHDLRLAPYTAPLQVIPKAWDAAHLVVHDEKTTYHVKEIGWAAPECTINFFPGCSSHPTLVTPPSPTVDTNDPVSPSPLSPSSSVVPNNAAHWSLNCKLEGLGVRVYLDNIRGKNKDVIVTLELHKGRLQLKKKNQRSRITIEPSQISPIHPGTHDYGRWVVIQGEHCGKHIRAIQFKRLSKEKLEWELFVVVPHNKEMDLVTGEEIYVSHDSLCLAHESVESKQLNKSLAQRQKGSRDV</sequence>
<organism evidence="2 3">
    <name type="scientific">Armillaria gallica</name>
    <name type="common">Bulbous honey fungus</name>
    <name type="synonym">Armillaria bulbosa</name>
    <dbReference type="NCBI Taxonomy" id="47427"/>
    <lineage>
        <taxon>Eukaryota</taxon>
        <taxon>Fungi</taxon>
        <taxon>Dikarya</taxon>
        <taxon>Basidiomycota</taxon>
        <taxon>Agaricomycotina</taxon>
        <taxon>Agaricomycetes</taxon>
        <taxon>Agaricomycetidae</taxon>
        <taxon>Agaricales</taxon>
        <taxon>Marasmiineae</taxon>
        <taxon>Physalacriaceae</taxon>
        <taxon>Armillaria</taxon>
    </lineage>
</organism>
<evidence type="ECO:0000256" key="1">
    <source>
        <dbReference type="SAM" id="MobiDB-lite"/>
    </source>
</evidence>
<dbReference type="AlphaFoldDB" id="A0A2H3D3I8"/>